<sequence length="134" mass="15725">MHNVQLLYRPVGINELHKIIDLDFLGFPPRLEWQPIFYPVLNFEYAEQIARDWNAKGDEGIGFVTRFAVDANYLRQFDVQTVGGEIHQELWIPAQELDTFNRMIQGKIEVISAYYGEKFDRKRMPSFLSLGFKP</sequence>
<organism evidence="1">
    <name type="scientific">Roseihalotalea indica</name>
    <dbReference type="NCBI Taxonomy" id="2867963"/>
    <lineage>
        <taxon>Bacteria</taxon>
        <taxon>Pseudomonadati</taxon>
        <taxon>Bacteroidota</taxon>
        <taxon>Cytophagia</taxon>
        <taxon>Cytophagales</taxon>
        <taxon>Catalimonadaceae</taxon>
        <taxon>Roseihalotalea</taxon>
    </lineage>
</organism>
<dbReference type="EMBL" id="CP120682">
    <property type="protein sequence ID" value="WKN39226.1"/>
    <property type="molecule type" value="Genomic_DNA"/>
</dbReference>
<protein>
    <recommendedName>
        <fullName evidence="2">ADP-ribosylation/crystallin J1</fullName>
    </recommendedName>
</protein>
<proteinExistence type="predicted"/>
<accession>A0AA49GU77</accession>
<evidence type="ECO:0008006" key="2">
    <source>
        <dbReference type="Google" id="ProtNLM"/>
    </source>
</evidence>
<reference evidence="1" key="1">
    <citation type="journal article" date="2023" name="Comput. Struct. Biotechnol. J.">
        <title>Discovery of a novel marine Bacteroidetes with a rich repertoire of carbohydrate-active enzymes.</title>
        <authorList>
            <person name="Chen B."/>
            <person name="Liu G."/>
            <person name="Chen Q."/>
            <person name="Wang H."/>
            <person name="Liu L."/>
            <person name="Tang K."/>
        </authorList>
    </citation>
    <scope>NUCLEOTIDE SEQUENCE</scope>
    <source>
        <strain evidence="1">TK19036</strain>
    </source>
</reference>
<dbReference type="AlphaFoldDB" id="A0AA49GU77"/>
<reference evidence="1" key="2">
    <citation type="journal article" date="2024" name="Antonie Van Leeuwenhoek">
        <title>Roseihalotalea indica gen. nov., sp. nov., a halophilic Bacteroidetes from mesopelagic Southwest Indian Ocean with higher carbohydrate metabolic potential.</title>
        <authorList>
            <person name="Chen B."/>
            <person name="Zhang M."/>
            <person name="Lin D."/>
            <person name="Ye J."/>
            <person name="Tang K."/>
        </authorList>
    </citation>
    <scope>NUCLEOTIDE SEQUENCE</scope>
    <source>
        <strain evidence="1">TK19036</strain>
    </source>
</reference>
<name>A0AA49GU77_9BACT</name>
<gene>
    <name evidence="1" type="ORF">K4G66_11035</name>
</gene>
<evidence type="ECO:0000313" key="1">
    <source>
        <dbReference type="EMBL" id="WKN39226.1"/>
    </source>
</evidence>